<reference evidence="4" key="1">
    <citation type="submission" date="2017-09" db="EMBL/GenBank/DDBJ databases">
        <title>Depth-based differentiation of microbial function through sediment-hosted aquifers and enrichment of novel symbionts in the deep terrestrial subsurface.</title>
        <authorList>
            <person name="Probst A.J."/>
            <person name="Ladd B."/>
            <person name="Jarett J.K."/>
            <person name="Geller-Mcgrath D.E."/>
            <person name="Sieber C.M.K."/>
            <person name="Emerson J.B."/>
            <person name="Anantharaman K."/>
            <person name="Thomas B.C."/>
            <person name="Malmstrom R."/>
            <person name="Stieglmeier M."/>
            <person name="Klingl A."/>
            <person name="Woyke T."/>
            <person name="Ryan C.M."/>
            <person name="Banfield J.F."/>
        </authorList>
    </citation>
    <scope>NUCLEOTIDE SEQUENCE [LARGE SCALE GENOMIC DNA]</scope>
</reference>
<proteinExistence type="predicted"/>
<dbReference type="Proteomes" id="UP000230108">
    <property type="component" value="Unassembled WGS sequence"/>
</dbReference>
<dbReference type="Pfam" id="PF00486">
    <property type="entry name" value="Trans_reg_C"/>
    <property type="match status" value="1"/>
</dbReference>
<dbReference type="GO" id="GO:0000160">
    <property type="term" value="P:phosphorelay signal transduction system"/>
    <property type="evidence" value="ECO:0007669"/>
    <property type="project" value="InterPro"/>
</dbReference>
<evidence type="ECO:0000313" key="4">
    <source>
        <dbReference type="Proteomes" id="UP000230108"/>
    </source>
</evidence>
<sequence length="376" mass="43470">MTQVAPYYKHIVAEALRLSVSRHPASFIGMFDCGKNYVFNLVTMTKTDPKQPLFVPVSLTKTDDGDAQILSAFSIGLTQATKTLVNLKTYEELFFTMQALCNNRPVTLVLHFGSNEPVKLLLLEHVYRWRNIFGKDKFNWLIFANYDILNSKDATTPLFEKTIKTNIIPVSLVDKKSFLRVYKNYTEYFGPTKITSDAFFNLTGGNTGLLKSLFLLSQRGKLNDWQSDSQTLIRIEKVFEGLSKKELHFLHDLLVKKSVKKAGVYYKNLKTFGYLNKNDDLFSPLVREYFLNTFDESEVKLSATQQKIFQELKNKYPAIVSRDSVAQVMWGARWTEDYSDWAIDQMIYAIRNQLQALKSPWQLKTKRGKGYFLIRK</sequence>
<dbReference type="SMART" id="SM00862">
    <property type="entry name" value="Trans_reg_C"/>
    <property type="match status" value="1"/>
</dbReference>
<dbReference type="GO" id="GO:0003677">
    <property type="term" value="F:DNA binding"/>
    <property type="evidence" value="ECO:0007669"/>
    <property type="project" value="UniProtKB-KW"/>
</dbReference>
<feature type="domain" description="OmpR/PhoB-type" evidence="2">
    <location>
        <begin position="296"/>
        <end position="373"/>
    </location>
</feature>
<dbReference type="InterPro" id="IPR036388">
    <property type="entry name" value="WH-like_DNA-bd_sf"/>
</dbReference>
<dbReference type="InterPro" id="IPR001867">
    <property type="entry name" value="OmpR/PhoB-type_DNA-bd"/>
</dbReference>
<evidence type="ECO:0000313" key="3">
    <source>
        <dbReference type="EMBL" id="PIY68890.1"/>
    </source>
</evidence>
<dbReference type="GO" id="GO:0006355">
    <property type="term" value="P:regulation of DNA-templated transcription"/>
    <property type="evidence" value="ECO:0007669"/>
    <property type="project" value="InterPro"/>
</dbReference>
<accession>A0A2M7QDD6</accession>
<dbReference type="InterPro" id="IPR016032">
    <property type="entry name" value="Sig_transdc_resp-reg_C-effctor"/>
</dbReference>
<dbReference type="Gene3D" id="1.10.10.10">
    <property type="entry name" value="Winged helix-like DNA-binding domain superfamily/Winged helix DNA-binding domain"/>
    <property type="match status" value="1"/>
</dbReference>
<dbReference type="EMBL" id="PFLF01000075">
    <property type="protein sequence ID" value="PIY68890.1"/>
    <property type="molecule type" value="Genomic_DNA"/>
</dbReference>
<organism evidence="3 4">
    <name type="scientific">Candidatus Roizmanbacteria bacterium CG_4_10_14_0_8_um_filter_39_9</name>
    <dbReference type="NCBI Taxonomy" id="1974829"/>
    <lineage>
        <taxon>Bacteria</taxon>
        <taxon>Candidatus Roizmaniibacteriota</taxon>
    </lineage>
</organism>
<keyword evidence="1" id="KW-0238">DNA-binding</keyword>
<dbReference type="SUPFAM" id="SSF46894">
    <property type="entry name" value="C-terminal effector domain of the bipartite response regulators"/>
    <property type="match status" value="1"/>
</dbReference>
<name>A0A2M7QDD6_9BACT</name>
<comment type="caution">
    <text evidence="3">The sequence shown here is derived from an EMBL/GenBank/DDBJ whole genome shotgun (WGS) entry which is preliminary data.</text>
</comment>
<dbReference type="AlphaFoldDB" id="A0A2M7QDD6"/>
<protein>
    <recommendedName>
        <fullName evidence="2">OmpR/PhoB-type domain-containing protein</fullName>
    </recommendedName>
</protein>
<evidence type="ECO:0000256" key="1">
    <source>
        <dbReference type="ARBA" id="ARBA00023125"/>
    </source>
</evidence>
<gene>
    <name evidence="3" type="ORF">COY90_03510</name>
</gene>
<evidence type="ECO:0000259" key="2">
    <source>
        <dbReference type="SMART" id="SM00862"/>
    </source>
</evidence>